<dbReference type="AlphaFoldDB" id="A0AAD2CJ19"/>
<dbReference type="InterPro" id="IPR055418">
    <property type="entry name" value="UFD1_N2"/>
</dbReference>
<dbReference type="Gene3D" id="2.40.40.50">
    <property type="entry name" value="Ubiquitin fusion degradation protein UFD1, N-terminal domain"/>
    <property type="match status" value="1"/>
</dbReference>
<comment type="similarity">
    <text evidence="1">Belongs to the UFD1 family.</text>
</comment>
<protein>
    <submittedName>
        <fullName evidence="7">Uncharacterized protein</fullName>
    </submittedName>
</protein>
<feature type="chain" id="PRO_5041928665" evidence="4">
    <location>
        <begin position="25"/>
        <end position="343"/>
    </location>
</feature>
<keyword evidence="4" id="KW-0732">Signal</keyword>
<dbReference type="InterPro" id="IPR004854">
    <property type="entry name" value="Ufd1-like"/>
</dbReference>
<evidence type="ECO:0000256" key="3">
    <source>
        <dbReference type="SAM" id="MobiDB-lite"/>
    </source>
</evidence>
<evidence type="ECO:0000256" key="4">
    <source>
        <dbReference type="SAM" id="SignalP"/>
    </source>
</evidence>
<dbReference type="GO" id="GO:0034098">
    <property type="term" value="C:VCP-NPL4-UFD1 AAA ATPase complex"/>
    <property type="evidence" value="ECO:0007669"/>
    <property type="project" value="TreeGrafter"/>
</dbReference>
<dbReference type="GO" id="GO:0036503">
    <property type="term" value="P:ERAD pathway"/>
    <property type="evidence" value="ECO:0007669"/>
    <property type="project" value="TreeGrafter"/>
</dbReference>
<keyword evidence="2" id="KW-0833">Ubl conjugation pathway</keyword>
<keyword evidence="8" id="KW-1185">Reference proteome</keyword>
<sequence>MPRFCAVLKFAVLLILSQDHFTAAKATSSSSSAAAAASSKQQQSFKSRPFKRSFVKSPSINKKYETAKSLAALEQEVEDFNAVWVASAKDYAESTSRRRLICMPLDDRFDPPMGSFSHEHVQTGDKMSLPRVLWDAIQVNKAEVPWLFSVSRIVGVTKERIDVSEEYASEALNEVVGGPLDFRAPPNYCFLPWWMMRALGLHPRDIVDVKLAPNIPPGSMVKFRPHSSSFTTDIANPQAVMETELRHYSSLTKGSTIAFDYNGKRYWFDVAELRAAPRGEKQPMVKVQDCDLASDFLPSRESKIQKTKGARREDSMNEDDEEEDEEEEEESDEEEEEESDDDE</sequence>
<proteinExistence type="inferred from homology"/>
<dbReference type="InterPro" id="IPR042299">
    <property type="entry name" value="Ufd1-like_Nn"/>
</dbReference>
<dbReference type="Pfam" id="PF03152">
    <property type="entry name" value="UFD1_N1"/>
    <property type="match status" value="1"/>
</dbReference>
<dbReference type="GO" id="GO:0006511">
    <property type="term" value="P:ubiquitin-dependent protein catabolic process"/>
    <property type="evidence" value="ECO:0007669"/>
    <property type="project" value="InterPro"/>
</dbReference>
<evidence type="ECO:0000256" key="2">
    <source>
        <dbReference type="ARBA" id="ARBA00022786"/>
    </source>
</evidence>
<feature type="compositionally biased region" description="Basic and acidic residues" evidence="3">
    <location>
        <begin position="298"/>
        <end position="315"/>
    </location>
</feature>
<dbReference type="Proteomes" id="UP001295423">
    <property type="component" value="Unassembled WGS sequence"/>
</dbReference>
<feature type="region of interest" description="Disordered" evidence="3">
    <location>
        <begin position="296"/>
        <end position="343"/>
    </location>
</feature>
<dbReference type="Pfam" id="PF24842">
    <property type="entry name" value="UFD1_N2"/>
    <property type="match status" value="1"/>
</dbReference>
<dbReference type="PANTHER" id="PTHR12555">
    <property type="entry name" value="UBIQUITIN FUSION DEGRADATON PROTEIN 1"/>
    <property type="match status" value="1"/>
</dbReference>
<accession>A0AAD2CJ19</accession>
<evidence type="ECO:0000259" key="5">
    <source>
        <dbReference type="Pfam" id="PF03152"/>
    </source>
</evidence>
<evidence type="ECO:0000313" key="7">
    <source>
        <dbReference type="EMBL" id="CAJ1930921.1"/>
    </source>
</evidence>
<organism evidence="7 8">
    <name type="scientific">Cylindrotheca closterium</name>
    <dbReference type="NCBI Taxonomy" id="2856"/>
    <lineage>
        <taxon>Eukaryota</taxon>
        <taxon>Sar</taxon>
        <taxon>Stramenopiles</taxon>
        <taxon>Ochrophyta</taxon>
        <taxon>Bacillariophyta</taxon>
        <taxon>Bacillariophyceae</taxon>
        <taxon>Bacillariophycidae</taxon>
        <taxon>Bacillariales</taxon>
        <taxon>Bacillariaceae</taxon>
        <taxon>Cylindrotheca</taxon>
    </lineage>
</organism>
<evidence type="ECO:0000259" key="6">
    <source>
        <dbReference type="Pfam" id="PF24842"/>
    </source>
</evidence>
<evidence type="ECO:0000313" key="8">
    <source>
        <dbReference type="Proteomes" id="UP001295423"/>
    </source>
</evidence>
<feature type="domain" description="Ubiquitin fusion degradation protein UFD1 N-terminal subdomain 1" evidence="5">
    <location>
        <begin position="117"/>
        <end position="211"/>
    </location>
</feature>
<feature type="domain" description="Ubiquitin fusion degradation protein UFD1 N-terminal subdomain 2" evidence="6">
    <location>
        <begin position="218"/>
        <end position="298"/>
    </location>
</feature>
<feature type="compositionally biased region" description="Acidic residues" evidence="3">
    <location>
        <begin position="316"/>
        <end position="343"/>
    </location>
</feature>
<comment type="caution">
    <text evidence="7">The sequence shown here is derived from an EMBL/GenBank/DDBJ whole genome shotgun (WGS) entry which is preliminary data.</text>
</comment>
<dbReference type="GO" id="GO:0031593">
    <property type="term" value="F:polyubiquitin modification-dependent protein binding"/>
    <property type="evidence" value="ECO:0007669"/>
    <property type="project" value="TreeGrafter"/>
</dbReference>
<name>A0AAD2CJ19_9STRA</name>
<dbReference type="InterPro" id="IPR055417">
    <property type="entry name" value="UFD1_N1"/>
</dbReference>
<evidence type="ECO:0000256" key="1">
    <source>
        <dbReference type="ARBA" id="ARBA00006043"/>
    </source>
</evidence>
<dbReference type="PANTHER" id="PTHR12555:SF13">
    <property type="entry name" value="UBIQUITIN RECOGNITION FACTOR IN ER-ASSOCIATED DEGRADATION PROTEIN 1"/>
    <property type="match status" value="1"/>
</dbReference>
<dbReference type="Gene3D" id="3.10.330.10">
    <property type="match status" value="1"/>
</dbReference>
<gene>
    <name evidence="7" type="ORF">CYCCA115_LOCUS2153</name>
</gene>
<reference evidence="7" key="1">
    <citation type="submission" date="2023-08" db="EMBL/GenBank/DDBJ databases">
        <authorList>
            <person name="Audoor S."/>
            <person name="Bilcke G."/>
        </authorList>
    </citation>
    <scope>NUCLEOTIDE SEQUENCE</scope>
</reference>
<feature type="signal peptide" evidence="4">
    <location>
        <begin position="1"/>
        <end position="24"/>
    </location>
</feature>
<dbReference type="EMBL" id="CAKOGP040000113">
    <property type="protein sequence ID" value="CAJ1930921.1"/>
    <property type="molecule type" value="Genomic_DNA"/>
</dbReference>